<reference evidence="2 3" key="1">
    <citation type="journal article" date="2020" name="IScience">
        <title>Genome Sequencing of the Endangered Kingdonia uniflora (Circaeasteraceae, Ranunculales) Reveals Potential Mechanisms of Evolutionary Specialization.</title>
        <authorList>
            <person name="Sun Y."/>
            <person name="Deng T."/>
            <person name="Zhang A."/>
            <person name="Moore M.J."/>
            <person name="Landis J.B."/>
            <person name="Lin N."/>
            <person name="Zhang H."/>
            <person name="Zhang X."/>
            <person name="Huang J."/>
            <person name="Zhang X."/>
            <person name="Sun H."/>
            <person name="Wang H."/>
        </authorList>
    </citation>
    <scope>NUCLEOTIDE SEQUENCE [LARGE SCALE GENOMIC DNA]</scope>
    <source>
        <strain evidence="2">TB1705</strain>
        <tissue evidence="2">Leaf</tissue>
    </source>
</reference>
<protein>
    <recommendedName>
        <fullName evidence="1">Aminotransferase-like plant mobile domain-containing protein</fullName>
    </recommendedName>
</protein>
<organism evidence="2 3">
    <name type="scientific">Kingdonia uniflora</name>
    <dbReference type="NCBI Taxonomy" id="39325"/>
    <lineage>
        <taxon>Eukaryota</taxon>
        <taxon>Viridiplantae</taxon>
        <taxon>Streptophyta</taxon>
        <taxon>Embryophyta</taxon>
        <taxon>Tracheophyta</taxon>
        <taxon>Spermatophyta</taxon>
        <taxon>Magnoliopsida</taxon>
        <taxon>Ranunculales</taxon>
        <taxon>Circaeasteraceae</taxon>
        <taxon>Kingdonia</taxon>
    </lineage>
</organism>
<dbReference type="AlphaFoldDB" id="A0A7J7NXU9"/>
<sequence length="244" mass="27755">MLTLLSIGRYWIQVLYDDAWSILSNARQFLPNIESSNIKSANVNISHLRTYLTIAADQDDDITIARAFILFIMGHLWLQTANDTVPLGYLMAVTDLEDTGQYDWGSTILASMYHGLDTAVTTGGAITGFSQLLEFYEYCGVGHPIFKEEVKLSAYPRLRTWERGNRKKKNDHAGNLFTLGKYLICHRTIETITWQPWLESAVSELDDVRTASLLSRKSMPLQVPNENCEYYLGDRCWRQLTGTA</sequence>
<evidence type="ECO:0000259" key="1">
    <source>
        <dbReference type="Pfam" id="PF10536"/>
    </source>
</evidence>
<dbReference type="Pfam" id="PF10536">
    <property type="entry name" value="PMD"/>
    <property type="match status" value="1"/>
</dbReference>
<dbReference type="InterPro" id="IPR019557">
    <property type="entry name" value="AminoTfrase-like_pln_mobile"/>
</dbReference>
<dbReference type="EMBL" id="JACGCM010000452">
    <property type="protein sequence ID" value="KAF6171903.1"/>
    <property type="molecule type" value="Genomic_DNA"/>
</dbReference>
<accession>A0A7J7NXU9</accession>
<dbReference type="Proteomes" id="UP000541444">
    <property type="component" value="Unassembled WGS sequence"/>
</dbReference>
<feature type="domain" description="Aminotransferase-like plant mobile" evidence="1">
    <location>
        <begin position="27"/>
        <end position="239"/>
    </location>
</feature>
<gene>
    <name evidence="2" type="ORF">GIB67_011800</name>
</gene>
<dbReference type="PANTHER" id="PTHR46033:SF8">
    <property type="entry name" value="PROTEIN MAINTENANCE OF MERISTEMS-LIKE"/>
    <property type="match status" value="1"/>
</dbReference>
<dbReference type="InterPro" id="IPR044824">
    <property type="entry name" value="MAIN-like"/>
</dbReference>
<proteinExistence type="predicted"/>
<dbReference type="PANTHER" id="PTHR46033">
    <property type="entry name" value="PROTEIN MAIN-LIKE 2"/>
    <property type="match status" value="1"/>
</dbReference>
<evidence type="ECO:0000313" key="3">
    <source>
        <dbReference type="Proteomes" id="UP000541444"/>
    </source>
</evidence>
<name>A0A7J7NXU9_9MAGN</name>
<evidence type="ECO:0000313" key="2">
    <source>
        <dbReference type="EMBL" id="KAF6171903.1"/>
    </source>
</evidence>
<dbReference type="GO" id="GO:0010073">
    <property type="term" value="P:meristem maintenance"/>
    <property type="evidence" value="ECO:0007669"/>
    <property type="project" value="InterPro"/>
</dbReference>
<comment type="caution">
    <text evidence="2">The sequence shown here is derived from an EMBL/GenBank/DDBJ whole genome shotgun (WGS) entry which is preliminary data.</text>
</comment>
<feature type="non-terminal residue" evidence="2">
    <location>
        <position position="1"/>
    </location>
</feature>
<keyword evidence="3" id="KW-1185">Reference proteome</keyword>